<dbReference type="SMART" id="SM00242">
    <property type="entry name" value="MYSc"/>
    <property type="match status" value="1"/>
</dbReference>
<dbReference type="FunFam" id="3.40.850.10:FF:000101">
    <property type="entry name" value="Slow myosin heavy chain 2"/>
    <property type="match status" value="1"/>
</dbReference>
<dbReference type="FunFam" id="1.10.10.820:FF:000001">
    <property type="entry name" value="Myosin heavy chain"/>
    <property type="match status" value="1"/>
</dbReference>
<evidence type="ECO:0000256" key="5">
    <source>
        <dbReference type="ARBA" id="ARBA00023123"/>
    </source>
</evidence>
<dbReference type="AlphaFoldDB" id="A0A8C0BBY3"/>
<evidence type="ECO:0000256" key="2">
    <source>
        <dbReference type="ARBA" id="ARBA00022737"/>
    </source>
</evidence>
<evidence type="ECO:0000259" key="9">
    <source>
        <dbReference type="PROSITE" id="PS51456"/>
    </source>
</evidence>
<dbReference type="PROSITE" id="PS51456">
    <property type="entry name" value="MYOSIN_MOTOR"/>
    <property type="match status" value="1"/>
</dbReference>
<dbReference type="InterPro" id="IPR036961">
    <property type="entry name" value="Kinesin_motor_dom_sf"/>
</dbReference>
<dbReference type="Gene3D" id="1.20.58.530">
    <property type="match status" value="1"/>
</dbReference>
<dbReference type="Gene3D" id="1.10.10.820">
    <property type="match status" value="1"/>
</dbReference>
<dbReference type="GO" id="GO:0030048">
    <property type="term" value="P:actin filament-based movement"/>
    <property type="evidence" value="ECO:0007669"/>
    <property type="project" value="TreeGrafter"/>
</dbReference>
<keyword evidence="3 8" id="KW-0547">Nucleotide-binding</keyword>
<feature type="binding site" evidence="8">
    <location>
        <begin position="105"/>
        <end position="112"/>
    </location>
    <ligand>
        <name>ATP</name>
        <dbReference type="ChEBI" id="CHEBI:30616"/>
    </ligand>
</feature>
<keyword evidence="12" id="KW-1185">Reference proteome</keyword>
<keyword evidence="2" id="KW-0677">Repeat</keyword>
<dbReference type="FunFam" id="1.20.58.530:FF:000004">
    <property type="entry name" value="Unconventional myosin ID"/>
    <property type="match status" value="1"/>
</dbReference>
<evidence type="ECO:0000256" key="3">
    <source>
        <dbReference type="ARBA" id="ARBA00022741"/>
    </source>
</evidence>
<accession>A0A8C0BBY3</accession>
<dbReference type="GO" id="GO:0006897">
    <property type="term" value="P:endocytosis"/>
    <property type="evidence" value="ECO:0007669"/>
    <property type="project" value="TreeGrafter"/>
</dbReference>
<keyword evidence="5 8" id="KW-0518">Myosin</keyword>
<comment type="similarity">
    <text evidence="1 8">Belongs to the TRAFAC class myosin-kinesin ATPase superfamily. Myosin family.</text>
</comment>
<keyword evidence="7 8" id="KW-0009">Actin-binding</keyword>
<dbReference type="PANTHER" id="PTHR13140">
    <property type="entry name" value="MYOSIN"/>
    <property type="match status" value="1"/>
</dbReference>
<dbReference type="Pfam" id="PF00063">
    <property type="entry name" value="Myosin_head"/>
    <property type="match status" value="1"/>
</dbReference>
<dbReference type="Ensembl" id="ENSBJAT00000015095.1">
    <property type="protein sequence ID" value="ENSBJAP00000014697.1"/>
    <property type="gene ID" value="ENSBJAG00000009746.1"/>
</dbReference>
<dbReference type="Proteomes" id="UP000694555">
    <property type="component" value="Unplaced"/>
</dbReference>
<protein>
    <submittedName>
        <fullName evidence="11">Myosin IH</fullName>
    </submittedName>
</protein>
<organism evidence="11 12">
    <name type="scientific">Buteo japonicus</name>
    <dbReference type="NCBI Taxonomy" id="224669"/>
    <lineage>
        <taxon>Eukaryota</taxon>
        <taxon>Metazoa</taxon>
        <taxon>Chordata</taxon>
        <taxon>Craniata</taxon>
        <taxon>Vertebrata</taxon>
        <taxon>Euteleostomi</taxon>
        <taxon>Archelosauria</taxon>
        <taxon>Archosauria</taxon>
        <taxon>Dinosauria</taxon>
        <taxon>Saurischia</taxon>
        <taxon>Theropoda</taxon>
        <taxon>Coelurosauria</taxon>
        <taxon>Aves</taxon>
        <taxon>Neognathae</taxon>
        <taxon>Neoaves</taxon>
        <taxon>Telluraves</taxon>
        <taxon>Accipitrimorphae</taxon>
        <taxon>Accipitriformes</taxon>
        <taxon>Accipitridae</taxon>
        <taxon>Accipitrinae</taxon>
        <taxon>Buteo</taxon>
    </lineage>
</organism>
<evidence type="ECO:0000256" key="7">
    <source>
        <dbReference type="ARBA" id="ARBA00023203"/>
    </source>
</evidence>
<dbReference type="GO" id="GO:0005902">
    <property type="term" value="C:microvillus"/>
    <property type="evidence" value="ECO:0007669"/>
    <property type="project" value="TreeGrafter"/>
</dbReference>
<dbReference type="GO" id="GO:0016459">
    <property type="term" value="C:myosin complex"/>
    <property type="evidence" value="ECO:0007669"/>
    <property type="project" value="UniProtKB-KW"/>
</dbReference>
<evidence type="ECO:0000256" key="6">
    <source>
        <dbReference type="ARBA" id="ARBA00023175"/>
    </source>
</evidence>
<dbReference type="InterPro" id="IPR036072">
    <property type="entry name" value="MYSc_Myo1"/>
</dbReference>
<feature type="region of interest" description="Actin-binding" evidence="8">
    <location>
        <begin position="567"/>
        <end position="589"/>
    </location>
</feature>
<evidence type="ECO:0000256" key="8">
    <source>
        <dbReference type="PROSITE-ProRule" id="PRU00782"/>
    </source>
</evidence>
<dbReference type="GO" id="GO:0007015">
    <property type="term" value="P:actin filament organization"/>
    <property type="evidence" value="ECO:0007669"/>
    <property type="project" value="TreeGrafter"/>
</dbReference>
<dbReference type="InterPro" id="IPR001609">
    <property type="entry name" value="Myosin_head_motor_dom-like"/>
</dbReference>
<dbReference type="GO" id="GO:0005886">
    <property type="term" value="C:plasma membrane"/>
    <property type="evidence" value="ECO:0007669"/>
    <property type="project" value="TreeGrafter"/>
</dbReference>
<evidence type="ECO:0000313" key="11">
    <source>
        <dbReference type="Ensembl" id="ENSBJAP00000014697.1"/>
    </source>
</evidence>
<dbReference type="PRINTS" id="PR00193">
    <property type="entry name" value="MYOSINHEAVY"/>
</dbReference>
<reference evidence="11" key="1">
    <citation type="submission" date="2025-08" db="UniProtKB">
        <authorList>
            <consortium name="Ensembl"/>
        </authorList>
    </citation>
    <scope>IDENTIFICATION</scope>
</reference>
<dbReference type="Gene3D" id="1.20.120.720">
    <property type="entry name" value="Myosin VI head, motor domain, U50 subdomain"/>
    <property type="match status" value="1"/>
</dbReference>
<dbReference type="Pfam" id="PF06017">
    <property type="entry name" value="Myosin_TH1"/>
    <property type="match status" value="1"/>
</dbReference>
<keyword evidence="6 8" id="KW-0505">Motor protein</keyword>
<dbReference type="GO" id="GO:0000146">
    <property type="term" value="F:microfilament motor activity"/>
    <property type="evidence" value="ECO:0007669"/>
    <property type="project" value="TreeGrafter"/>
</dbReference>
<evidence type="ECO:0000313" key="12">
    <source>
        <dbReference type="Proteomes" id="UP000694555"/>
    </source>
</evidence>
<dbReference type="CDD" id="cd01378">
    <property type="entry name" value="MYSc_Myo1"/>
    <property type="match status" value="1"/>
</dbReference>
<reference evidence="11" key="2">
    <citation type="submission" date="2025-09" db="UniProtKB">
        <authorList>
            <consortium name="Ensembl"/>
        </authorList>
    </citation>
    <scope>IDENTIFICATION</scope>
</reference>
<name>A0A8C0BBY3_9AVES</name>
<sequence>MEGALIARDRVGVQDFVLLDSHTSETAFLNNLRKRYQENLIYTYIGTLLVSVNPYKELDIYTVTQMQLYRGVNFFELPPHLYAIADNAYRVMCSEYNNHFILISGESGAGKTEASKKILQYYAVTCPTTEQLQIVRDRLLLSNPVLEAFGNAKTLRNDNSSRFGKYMDIQFDFKGEPVGGHILSYLIEKSRVVHQNHGERNFHIFYQLLEGGDKDLLCWLGLERNPQKYAYLIQGRCAKVFSINDKNDWKIVRKAFSIIDFSEKDIEHLFGIVASVLHLGNIQFEEDSNGHAIIRDGTQIKWISKLLGVHLSILQEALTHRKIEARSEEVLSPLNVDLAFYARDAVAKAIYGRTFTWLVNKINGSLANKVGFFSSDSTRKTVIGLLDIYGFEVLDTNSFEQFCINYCNEKLQQLLIEMTLKAEQEEYELEGIEWEPIPYFNNKIICDLVEQKHKGIISILDEECLRPGEATDLSFLEKLEEKVGDHAHFVTRKLADQKTRKSIDWVDFRLLHYAGEVTYCAVGSFSLTLFQVLCNSKNGIIRDCFLLSELDNRRRPETVATQFKNSLMSLIEILMSKEPSYVRCIKPNENKEPGKFDDYLIRHQVKYLGLMEHLRVRRAGFAYRRKYELFLQRYKSLCPATWPHWHGPAAEGVERLIKHIGYKPEEYKLGRTKIFIRFPKTLFATEDAFEFRKHLLGMVPVPFMYRLISGAWACWRGALARKEAKKRTWAVQIIRKFINGFINRKKPLCPENMEFVQLVQYNYLMKLRDHVPKNVLDKSWLQPPSILEETSELLQKICIRSLVRKYCRGVTAERKVQLQQKVVASAIFRGKKEGYLQSINQPFMDTRLKNDVNPKVLQLIHGEKIKYVTPVIKYDRNGFKARDRLLVLTQSSAYVVEMAKIKQKIDYATLKGNGGSQCGTSLSASDGDVILQCEHIFETVTKFCMLANKQNLVKVVQGSLQFRIGSGKEGTMVFTVGQEPQVFKAKNGQLTVVRPHLNTGNMTCAFSF</sequence>
<dbReference type="PANTHER" id="PTHR13140:SF353">
    <property type="entry name" value="UNCONVENTIONAL MYOSIN-IH"/>
    <property type="match status" value="1"/>
</dbReference>
<evidence type="ECO:0000256" key="1">
    <source>
        <dbReference type="ARBA" id="ARBA00008314"/>
    </source>
</evidence>
<keyword evidence="4 8" id="KW-0067">ATP-binding</keyword>
<evidence type="ECO:0000259" key="10">
    <source>
        <dbReference type="PROSITE" id="PS51757"/>
    </source>
</evidence>
<dbReference type="GO" id="GO:0051015">
    <property type="term" value="F:actin filament binding"/>
    <property type="evidence" value="ECO:0007669"/>
    <property type="project" value="TreeGrafter"/>
</dbReference>
<dbReference type="Gene3D" id="3.40.850.10">
    <property type="entry name" value="Kinesin motor domain"/>
    <property type="match status" value="1"/>
</dbReference>
<dbReference type="InterPro" id="IPR010926">
    <property type="entry name" value="Myosin_TH1"/>
</dbReference>
<feature type="domain" description="TH1" evidence="10">
    <location>
        <begin position="832"/>
        <end position="996"/>
    </location>
</feature>
<dbReference type="PROSITE" id="PS51757">
    <property type="entry name" value="TH1"/>
    <property type="match status" value="1"/>
</dbReference>
<proteinExistence type="inferred from homology"/>
<evidence type="ECO:0000256" key="4">
    <source>
        <dbReference type="ARBA" id="ARBA00022840"/>
    </source>
</evidence>
<dbReference type="GO" id="GO:0005524">
    <property type="term" value="F:ATP binding"/>
    <property type="evidence" value="ECO:0007669"/>
    <property type="project" value="UniProtKB-UniRule"/>
</dbReference>
<dbReference type="GO" id="GO:0005737">
    <property type="term" value="C:cytoplasm"/>
    <property type="evidence" value="ECO:0007669"/>
    <property type="project" value="TreeGrafter"/>
</dbReference>
<feature type="domain" description="Myosin motor" evidence="9">
    <location>
        <begin position="12"/>
        <end position="690"/>
    </location>
</feature>
<dbReference type="InterPro" id="IPR027417">
    <property type="entry name" value="P-loop_NTPase"/>
</dbReference>
<dbReference type="SUPFAM" id="SSF52540">
    <property type="entry name" value="P-loop containing nucleoside triphosphate hydrolases"/>
    <property type="match status" value="1"/>
</dbReference>
<dbReference type="Gene3D" id="1.20.5.4820">
    <property type="match status" value="1"/>
</dbReference>